<name>A0A427AZ64_ENSVE</name>
<accession>A0A427AZ64</accession>
<gene>
    <name evidence="1" type="ORF">B296_00012892</name>
</gene>
<protein>
    <submittedName>
        <fullName evidence="1">Uncharacterized protein</fullName>
    </submittedName>
</protein>
<dbReference type="EMBL" id="AMZH03000903">
    <property type="protein sequence ID" value="RRT81465.1"/>
    <property type="molecule type" value="Genomic_DNA"/>
</dbReference>
<comment type="caution">
    <text evidence="1">The sequence shown here is derived from an EMBL/GenBank/DDBJ whole genome shotgun (WGS) entry which is preliminary data.</text>
</comment>
<evidence type="ECO:0000313" key="2">
    <source>
        <dbReference type="Proteomes" id="UP000287651"/>
    </source>
</evidence>
<dbReference type="Proteomes" id="UP000287651">
    <property type="component" value="Unassembled WGS sequence"/>
</dbReference>
<dbReference type="AlphaFoldDB" id="A0A427AZ64"/>
<proteinExistence type="predicted"/>
<sequence>MLRVELYEEEASDKQLCENLDLLEEKRVEACLKTLDYKRGIARLYNRKVRPRQVGPDNLVLRKAEVNDLARSQGKLAPTRKVPIELLKSSEKELIFSQPSMANSCRGLGTYLTSENSTQTYTASAKQRKP</sequence>
<reference evidence="1 2" key="1">
    <citation type="journal article" date="2014" name="Agronomy (Basel)">
        <title>A Draft Genome Sequence for Ensete ventricosum, the Drought-Tolerant Tree Against Hunger.</title>
        <authorList>
            <person name="Harrison J."/>
            <person name="Moore K.A."/>
            <person name="Paszkiewicz K."/>
            <person name="Jones T."/>
            <person name="Grant M."/>
            <person name="Ambacheew D."/>
            <person name="Muzemil S."/>
            <person name="Studholme D.J."/>
        </authorList>
    </citation>
    <scope>NUCLEOTIDE SEQUENCE [LARGE SCALE GENOMIC DNA]</scope>
</reference>
<organism evidence="1 2">
    <name type="scientific">Ensete ventricosum</name>
    <name type="common">Abyssinian banana</name>
    <name type="synonym">Musa ensete</name>
    <dbReference type="NCBI Taxonomy" id="4639"/>
    <lineage>
        <taxon>Eukaryota</taxon>
        <taxon>Viridiplantae</taxon>
        <taxon>Streptophyta</taxon>
        <taxon>Embryophyta</taxon>
        <taxon>Tracheophyta</taxon>
        <taxon>Spermatophyta</taxon>
        <taxon>Magnoliopsida</taxon>
        <taxon>Liliopsida</taxon>
        <taxon>Zingiberales</taxon>
        <taxon>Musaceae</taxon>
        <taxon>Ensete</taxon>
    </lineage>
</organism>
<evidence type="ECO:0000313" key="1">
    <source>
        <dbReference type="EMBL" id="RRT81465.1"/>
    </source>
</evidence>